<reference evidence="2" key="1">
    <citation type="submission" date="2017-07" db="EMBL/GenBank/DDBJ databases">
        <title>Taro Niue Genome Assembly and Annotation.</title>
        <authorList>
            <person name="Atibalentja N."/>
            <person name="Keating K."/>
            <person name="Fields C.J."/>
        </authorList>
    </citation>
    <scope>NUCLEOTIDE SEQUENCE</scope>
    <source>
        <strain evidence="2">Niue_2</strain>
        <tissue evidence="2">Leaf</tissue>
    </source>
</reference>
<name>A0A843WA66_COLES</name>
<gene>
    <name evidence="2" type="ORF">Taro_035310</name>
</gene>
<evidence type="ECO:0000313" key="3">
    <source>
        <dbReference type="Proteomes" id="UP000652761"/>
    </source>
</evidence>
<comment type="caution">
    <text evidence="2">The sequence shown here is derived from an EMBL/GenBank/DDBJ whole genome shotgun (WGS) entry which is preliminary data.</text>
</comment>
<proteinExistence type="predicted"/>
<evidence type="ECO:0000256" key="1">
    <source>
        <dbReference type="SAM" id="MobiDB-lite"/>
    </source>
</evidence>
<dbReference type="AlphaFoldDB" id="A0A843WA66"/>
<accession>A0A843WA66</accession>
<dbReference type="EMBL" id="NMUH01002871">
    <property type="protein sequence ID" value="MQM02541.1"/>
    <property type="molecule type" value="Genomic_DNA"/>
</dbReference>
<feature type="region of interest" description="Disordered" evidence="1">
    <location>
        <begin position="76"/>
        <end position="108"/>
    </location>
</feature>
<keyword evidence="3" id="KW-1185">Reference proteome</keyword>
<organism evidence="2 3">
    <name type="scientific">Colocasia esculenta</name>
    <name type="common">Wild taro</name>
    <name type="synonym">Arum esculentum</name>
    <dbReference type="NCBI Taxonomy" id="4460"/>
    <lineage>
        <taxon>Eukaryota</taxon>
        <taxon>Viridiplantae</taxon>
        <taxon>Streptophyta</taxon>
        <taxon>Embryophyta</taxon>
        <taxon>Tracheophyta</taxon>
        <taxon>Spermatophyta</taxon>
        <taxon>Magnoliopsida</taxon>
        <taxon>Liliopsida</taxon>
        <taxon>Araceae</taxon>
        <taxon>Aroideae</taxon>
        <taxon>Colocasieae</taxon>
        <taxon>Colocasia</taxon>
    </lineage>
</organism>
<sequence length="143" mass="15988">MKFLDMPNYEELERRANFSIPGWGISMSPFLDFPAQSAFQVGDATSEGGGLHQTDFTYVPPTFPYDGEQFYANPQYFPSSSQDPCPGPSNLAQPSESEEEGEIPVPGEKEPSFMPCIFELMLCRILTKAALRPWRLVLPLSMV</sequence>
<dbReference type="Proteomes" id="UP000652761">
    <property type="component" value="Unassembled WGS sequence"/>
</dbReference>
<protein>
    <submittedName>
        <fullName evidence="2">Uncharacterized protein</fullName>
    </submittedName>
</protein>
<evidence type="ECO:0000313" key="2">
    <source>
        <dbReference type="EMBL" id="MQM02541.1"/>
    </source>
</evidence>